<evidence type="ECO:0000256" key="1">
    <source>
        <dbReference type="SAM" id="MobiDB-lite"/>
    </source>
</evidence>
<sequence>MPDDENSPYSRPDGHRYEAPESDEERSSKSWSYLVLGLVVLGLMVLIATGVVPIFSF</sequence>
<keyword evidence="2" id="KW-1133">Transmembrane helix</keyword>
<evidence type="ECO:0000313" key="3">
    <source>
        <dbReference type="EMBL" id="QWZ07496.1"/>
    </source>
</evidence>
<name>A0A975SX50_9ACTN</name>
<gene>
    <name evidence="3" type="ORF">KRR39_18975</name>
</gene>
<keyword evidence="2" id="KW-0472">Membrane</keyword>
<dbReference type="AlphaFoldDB" id="A0A975SX50"/>
<dbReference type="Proteomes" id="UP000683575">
    <property type="component" value="Chromosome"/>
</dbReference>
<accession>A0A975SX50</accession>
<evidence type="ECO:0000256" key="2">
    <source>
        <dbReference type="SAM" id="Phobius"/>
    </source>
</evidence>
<evidence type="ECO:0000313" key="4">
    <source>
        <dbReference type="Proteomes" id="UP000683575"/>
    </source>
</evidence>
<keyword evidence="4" id="KW-1185">Reference proteome</keyword>
<protein>
    <submittedName>
        <fullName evidence="3">Uncharacterized protein</fullName>
    </submittedName>
</protein>
<keyword evidence="2" id="KW-0812">Transmembrane</keyword>
<proteinExistence type="predicted"/>
<reference evidence="3" key="1">
    <citation type="submission" date="2021-06" db="EMBL/GenBank/DDBJ databases">
        <title>Complete genome sequence of Nocardioides sp. G188.</title>
        <authorList>
            <person name="Im W.-T."/>
        </authorList>
    </citation>
    <scope>NUCLEOTIDE SEQUENCE</scope>
    <source>
        <strain evidence="3">G188</strain>
    </source>
</reference>
<dbReference type="KEGG" id="nps:KRR39_18975"/>
<feature type="transmembrane region" description="Helical" evidence="2">
    <location>
        <begin position="31"/>
        <end position="55"/>
    </location>
</feature>
<dbReference type="EMBL" id="CP077062">
    <property type="protein sequence ID" value="QWZ07496.1"/>
    <property type="molecule type" value="Genomic_DNA"/>
</dbReference>
<dbReference type="RefSeq" id="WP_216939007.1">
    <property type="nucleotide sequence ID" value="NZ_CP077062.1"/>
</dbReference>
<organism evidence="3 4">
    <name type="scientific">Nocardioides panacis</name>
    <dbReference type="NCBI Taxonomy" id="2849501"/>
    <lineage>
        <taxon>Bacteria</taxon>
        <taxon>Bacillati</taxon>
        <taxon>Actinomycetota</taxon>
        <taxon>Actinomycetes</taxon>
        <taxon>Propionibacteriales</taxon>
        <taxon>Nocardioidaceae</taxon>
        <taxon>Nocardioides</taxon>
    </lineage>
</organism>
<feature type="region of interest" description="Disordered" evidence="1">
    <location>
        <begin position="1"/>
        <end position="29"/>
    </location>
</feature>